<dbReference type="InterPro" id="IPR029035">
    <property type="entry name" value="DHS-like_NAD/FAD-binding_dom"/>
</dbReference>
<dbReference type="InterPro" id="IPR001308">
    <property type="entry name" value="ETF_a/FixB"/>
</dbReference>
<organism evidence="6 7">
    <name type="scientific">Durusdinium trenchii</name>
    <dbReference type="NCBI Taxonomy" id="1381693"/>
    <lineage>
        <taxon>Eukaryota</taxon>
        <taxon>Sar</taxon>
        <taxon>Alveolata</taxon>
        <taxon>Dinophyceae</taxon>
        <taxon>Suessiales</taxon>
        <taxon>Symbiodiniaceae</taxon>
        <taxon>Durusdinium</taxon>
    </lineage>
</organism>
<keyword evidence="1" id="KW-0813">Transport</keyword>
<evidence type="ECO:0000256" key="1">
    <source>
        <dbReference type="ARBA" id="ARBA00022448"/>
    </source>
</evidence>
<evidence type="ECO:0000256" key="2">
    <source>
        <dbReference type="ARBA" id="ARBA00022630"/>
    </source>
</evidence>
<evidence type="ECO:0000313" key="6">
    <source>
        <dbReference type="EMBL" id="CAK9059001.1"/>
    </source>
</evidence>
<feature type="domain" description="Electron transfer flavoprotein alpha subunit C-terminal" evidence="5">
    <location>
        <begin position="65"/>
        <end position="146"/>
    </location>
</feature>
<sequence>MYAGNAIATVKSSDTVRLLTFRQTAFEAAAESSSAAPTETLGAATYAGAGIQWLKDSEATSDKPQLSSASRVVAGGRGLKNGENFEKVLEPLCDKLKAALGASRAAVDAGFVPNELQVGQTGKVVAPQLYIAVGISGAIQHLAGMKDSKTIVAINKDADAPIFQVADYGLVADLFESVPELTSKEGYDDKARPMVDLLLVVDDEDLEDWHERNLQAQPEHYSGLARYLGSAPICRLQRWGPGVLYLPEVQLMTVEGSVLNAKYGVITFRDLLFDLEHWSSLYIAGRMQKPFVHTWHYDGLDDEDIFDAAVVQNRRSALAAALLSVARDHLDVRSLLASVVGLSYSGDIRVGLAENPHKVSNIVNAQQDLLWAIYRPLAAELEVDVSEATLEDGLQGVVRFDASPAGHRRLFSALPEAVRQKALQAGSQEPGLPLRRTLQATVRQASMQQAVKGVLSSGVTRSLRYVLQKVAKRFR</sequence>
<dbReference type="InterPro" id="IPR018206">
    <property type="entry name" value="ETF_asu_C_CS"/>
</dbReference>
<dbReference type="InterPro" id="IPR014731">
    <property type="entry name" value="ETF_asu_C"/>
</dbReference>
<name>A0ABP0N5Y1_9DINO</name>
<dbReference type="SUPFAM" id="SSF52402">
    <property type="entry name" value="Adenine nucleotide alpha hydrolases-like"/>
    <property type="match status" value="1"/>
</dbReference>
<reference evidence="6 7" key="1">
    <citation type="submission" date="2024-02" db="EMBL/GenBank/DDBJ databases">
        <authorList>
            <person name="Chen Y."/>
            <person name="Shah S."/>
            <person name="Dougan E. K."/>
            <person name="Thang M."/>
            <person name="Chan C."/>
        </authorList>
    </citation>
    <scope>NUCLEOTIDE SEQUENCE [LARGE SCALE GENOMIC DNA]</scope>
</reference>
<dbReference type="PROSITE" id="PS00696">
    <property type="entry name" value="ETF_ALPHA"/>
    <property type="match status" value="1"/>
</dbReference>
<dbReference type="SUPFAM" id="SSF52467">
    <property type="entry name" value="DHS-like NAD/FAD-binding domain"/>
    <property type="match status" value="1"/>
</dbReference>
<dbReference type="Gene3D" id="3.40.50.620">
    <property type="entry name" value="HUPs"/>
    <property type="match status" value="1"/>
</dbReference>
<gene>
    <name evidence="6" type="ORF">CCMP2556_LOCUS29072</name>
</gene>
<evidence type="ECO:0000256" key="3">
    <source>
        <dbReference type="ARBA" id="ARBA00022827"/>
    </source>
</evidence>
<evidence type="ECO:0000256" key="4">
    <source>
        <dbReference type="ARBA" id="ARBA00022982"/>
    </source>
</evidence>
<proteinExistence type="predicted"/>
<dbReference type="InterPro" id="IPR014729">
    <property type="entry name" value="Rossmann-like_a/b/a_fold"/>
</dbReference>
<dbReference type="EMBL" id="CAXAMN010021385">
    <property type="protein sequence ID" value="CAK9059001.1"/>
    <property type="molecule type" value="Genomic_DNA"/>
</dbReference>
<evidence type="ECO:0000259" key="5">
    <source>
        <dbReference type="Pfam" id="PF00766"/>
    </source>
</evidence>
<comment type="caution">
    <text evidence="6">The sequence shown here is derived from an EMBL/GenBank/DDBJ whole genome shotgun (WGS) entry which is preliminary data.</text>
</comment>
<keyword evidence="4" id="KW-0249">Electron transport</keyword>
<protein>
    <recommendedName>
        <fullName evidence="5">Electron transfer flavoprotein alpha subunit C-terminal domain-containing protein</fullName>
    </recommendedName>
</protein>
<dbReference type="Pfam" id="PF09139">
    <property type="entry name" value="Tam41_Mmp37"/>
    <property type="match status" value="1"/>
</dbReference>
<dbReference type="PANTHER" id="PTHR43153">
    <property type="entry name" value="ELECTRON TRANSFER FLAVOPROTEIN ALPHA"/>
    <property type="match status" value="1"/>
</dbReference>
<accession>A0ABP0N5Y1</accession>
<keyword evidence="3" id="KW-0274">FAD</keyword>
<keyword evidence="7" id="KW-1185">Reference proteome</keyword>
<keyword evidence="2" id="KW-0285">Flavoprotein</keyword>
<dbReference type="Gene3D" id="3.40.50.1220">
    <property type="entry name" value="TPP-binding domain"/>
    <property type="match status" value="1"/>
</dbReference>
<dbReference type="InterPro" id="IPR015222">
    <property type="entry name" value="Tam41"/>
</dbReference>
<evidence type="ECO:0000313" key="7">
    <source>
        <dbReference type="Proteomes" id="UP001642484"/>
    </source>
</evidence>
<dbReference type="Proteomes" id="UP001642484">
    <property type="component" value="Unassembled WGS sequence"/>
</dbReference>
<dbReference type="Pfam" id="PF00766">
    <property type="entry name" value="ETF_alpha"/>
    <property type="match status" value="1"/>
</dbReference>
<dbReference type="PANTHER" id="PTHR43153:SF1">
    <property type="entry name" value="ELECTRON TRANSFER FLAVOPROTEIN SUBUNIT ALPHA, MITOCHONDRIAL"/>
    <property type="match status" value="1"/>
</dbReference>